<feature type="domain" description="VTT" evidence="2">
    <location>
        <begin position="45"/>
        <end position="154"/>
    </location>
</feature>
<feature type="transmembrane region" description="Helical" evidence="1">
    <location>
        <begin position="55"/>
        <end position="75"/>
    </location>
</feature>
<dbReference type="GO" id="GO:0005886">
    <property type="term" value="C:plasma membrane"/>
    <property type="evidence" value="ECO:0007669"/>
    <property type="project" value="TreeGrafter"/>
</dbReference>
<dbReference type="KEGG" id="tpe:Tpen_0332"/>
<name>A1RX11_THEPD</name>
<evidence type="ECO:0000313" key="3">
    <source>
        <dbReference type="EMBL" id="ABL77741.1"/>
    </source>
</evidence>
<dbReference type="PANTHER" id="PTHR42709:SF10">
    <property type="entry name" value="SNARE ASSOCIATED GOLGI PROTEIN"/>
    <property type="match status" value="1"/>
</dbReference>
<dbReference type="OrthoDB" id="10722at2157"/>
<evidence type="ECO:0000259" key="2">
    <source>
        <dbReference type="Pfam" id="PF09335"/>
    </source>
</evidence>
<feature type="transmembrane region" description="Helical" evidence="1">
    <location>
        <begin position="95"/>
        <end position="112"/>
    </location>
</feature>
<feature type="transmembrane region" description="Helical" evidence="1">
    <location>
        <begin position="164"/>
        <end position="185"/>
    </location>
</feature>
<dbReference type="STRING" id="368408.Tpen_0332"/>
<reference evidence="4" key="1">
    <citation type="journal article" date="2008" name="J. Bacteriol.">
        <title>Genome sequence of Thermofilum pendens reveals an exceptional loss of biosynthetic pathways without genome reduction.</title>
        <authorList>
            <person name="Anderson I."/>
            <person name="Rodriguez J."/>
            <person name="Susanti D."/>
            <person name="Porat I."/>
            <person name="Reich C."/>
            <person name="Ulrich L.E."/>
            <person name="Elkins J.G."/>
            <person name="Mavromatis K."/>
            <person name="Lykidis A."/>
            <person name="Kim E."/>
            <person name="Thompson L.S."/>
            <person name="Nolan M."/>
            <person name="Land M."/>
            <person name="Copeland A."/>
            <person name="Lapidus A."/>
            <person name="Lucas S."/>
            <person name="Detter C."/>
            <person name="Zhulin I.B."/>
            <person name="Olsen G.J."/>
            <person name="Whitman W."/>
            <person name="Mukhopadhyay B."/>
            <person name="Bristow J."/>
            <person name="Kyrpides N."/>
        </authorList>
    </citation>
    <scope>NUCLEOTIDE SEQUENCE [LARGE SCALE GENOMIC DNA]</scope>
    <source>
        <strain evidence="4">DSM 2475 / Hrk 5</strain>
    </source>
</reference>
<dbReference type="RefSeq" id="WP_011752006.1">
    <property type="nucleotide sequence ID" value="NC_008698.1"/>
</dbReference>
<dbReference type="InterPro" id="IPR051311">
    <property type="entry name" value="DedA_domain"/>
</dbReference>
<dbReference type="Pfam" id="PF09335">
    <property type="entry name" value="VTT_dom"/>
    <property type="match status" value="1"/>
</dbReference>
<feature type="transmembrane region" description="Helical" evidence="1">
    <location>
        <begin position="31"/>
        <end position="49"/>
    </location>
</feature>
<protein>
    <recommendedName>
        <fullName evidence="2">VTT domain-containing protein</fullName>
    </recommendedName>
</protein>
<dbReference type="GeneID" id="4601699"/>
<keyword evidence="1" id="KW-1133">Transmembrane helix</keyword>
<dbReference type="InterPro" id="IPR032816">
    <property type="entry name" value="VTT_dom"/>
</dbReference>
<keyword evidence="4" id="KW-1185">Reference proteome</keyword>
<dbReference type="EnsemblBacteria" id="ABL77741">
    <property type="protein sequence ID" value="ABL77741"/>
    <property type="gene ID" value="Tpen_0332"/>
</dbReference>
<dbReference type="HOGENOM" id="CLU_101250_0_0_2"/>
<dbReference type="eggNOG" id="arCOG03119">
    <property type="taxonomic scope" value="Archaea"/>
</dbReference>
<evidence type="ECO:0000313" key="4">
    <source>
        <dbReference type="Proteomes" id="UP000000641"/>
    </source>
</evidence>
<organism evidence="3 4">
    <name type="scientific">Thermofilum pendens (strain DSM 2475 / Hrk 5)</name>
    <dbReference type="NCBI Taxonomy" id="368408"/>
    <lineage>
        <taxon>Archaea</taxon>
        <taxon>Thermoproteota</taxon>
        <taxon>Thermoprotei</taxon>
        <taxon>Thermofilales</taxon>
        <taxon>Thermofilaceae</taxon>
        <taxon>Thermofilum</taxon>
    </lineage>
</organism>
<proteinExistence type="predicted"/>
<feature type="transmembrane region" description="Helical" evidence="1">
    <location>
        <begin position="132"/>
        <end position="152"/>
    </location>
</feature>
<evidence type="ECO:0000256" key="1">
    <source>
        <dbReference type="SAM" id="Phobius"/>
    </source>
</evidence>
<keyword evidence="1" id="KW-0812">Transmembrane</keyword>
<keyword evidence="1" id="KW-0472">Membrane</keyword>
<dbReference type="EMBL" id="CP000505">
    <property type="protein sequence ID" value="ABL77741.1"/>
    <property type="molecule type" value="Genomic_DNA"/>
</dbReference>
<dbReference type="AlphaFoldDB" id="A1RX11"/>
<dbReference type="Proteomes" id="UP000000641">
    <property type="component" value="Chromosome"/>
</dbReference>
<sequence length="222" mass="24014">MHPLLAWLLSIARGVGGYLGIFVISILGNLIPFIPIPYLVAVYLYAAYVPGSNPFLVGVVSGVGAGVGKLLVYLFSRGGARLFMSQESRERFEKIGKMLGNYGAIAVFLFAVTPSPDDAIIIPLGMMGYHPLKFFAAVTAGKIIISIATAFAGKAVFQLAGENFLESLATSIALFVVVMLLIYLLDWEAILSDLGSKGARGFLEDLRREGFSKYMKYRTSAR</sequence>
<accession>A1RX11</accession>
<dbReference type="PANTHER" id="PTHR42709">
    <property type="entry name" value="ALKALINE PHOSPHATASE LIKE PROTEIN"/>
    <property type="match status" value="1"/>
</dbReference>
<gene>
    <name evidence="3" type="ordered locus">Tpen_0332</name>
</gene>